<keyword evidence="5" id="KW-1185">Reference proteome</keyword>
<dbReference type="CDD" id="cd00022">
    <property type="entry name" value="BIR"/>
    <property type="match status" value="2"/>
</dbReference>
<feature type="region of interest" description="Disordered" evidence="3">
    <location>
        <begin position="873"/>
        <end position="931"/>
    </location>
</feature>
<evidence type="ECO:0000256" key="2">
    <source>
        <dbReference type="ARBA" id="ARBA00022833"/>
    </source>
</evidence>
<feature type="compositionally biased region" description="Polar residues" evidence="3">
    <location>
        <begin position="729"/>
        <end position="743"/>
    </location>
</feature>
<feature type="region of interest" description="Disordered" evidence="3">
    <location>
        <begin position="961"/>
        <end position="1103"/>
    </location>
</feature>
<proteinExistence type="predicted"/>
<keyword evidence="1" id="KW-0479">Metal-binding</keyword>
<feature type="compositionally biased region" description="Basic and acidic residues" evidence="3">
    <location>
        <begin position="710"/>
        <end position="728"/>
    </location>
</feature>
<feature type="compositionally biased region" description="Basic and acidic residues" evidence="3">
    <location>
        <begin position="768"/>
        <end position="786"/>
    </location>
</feature>
<feature type="compositionally biased region" description="Acidic residues" evidence="3">
    <location>
        <begin position="417"/>
        <end position="428"/>
    </location>
</feature>
<feature type="compositionally biased region" description="Basic and acidic residues" evidence="3">
    <location>
        <begin position="798"/>
        <end position="816"/>
    </location>
</feature>
<dbReference type="AlphaFoldDB" id="A0A4P6XT96"/>
<evidence type="ECO:0000313" key="5">
    <source>
        <dbReference type="Proteomes" id="UP000292447"/>
    </source>
</evidence>
<keyword evidence="2" id="KW-0862">Zinc</keyword>
<feature type="compositionally biased region" description="Basic and acidic residues" evidence="3">
    <location>
        <begin position="825"/>
        <end position="835"/>
    </location>
</feature>
<dbReference type="STRING" id="2163413.A0A4P6XT96"/>
<feature type="compositionally biased region" description="Basic and acidic residues" evidence="3">
    <location>
        <begin position="430"/>
        <end position="445"/>
    </location>
</feature>
<feature type="compositionally biased region" description="Basic and acidic residues" evidence="3">
    <location>
        <begin position="965"/>
        <end position="985"/>
    </location>
</feature>
<organism evidence="4 5">
    <name type="scientific">Metschnikowia aff. pulcherrima</name>
    <dbReference type="NCBI Taxonomy" id="2163413"/>
    <lineage>
        <taxon>Eukaryota</taxon>
        <taxon>Fungi</taxon>
        <taxon>Dikarya</taxon>
        <taxon>Ascomycota</taxon>
        <taxon>Saccharomycotina</taxon>
        <taxon>Pichiomycetes</taxon>
        <taxon>Metschnikowiaceae</taxon>
        <taxon>Metschnikowia</taxon>
    </lineage>
</organism>
<feature type="region of interest" description="Disordered" evidence="3">
    <location>
        <begin position="320"/>
        <end position="387"/>
    </location>
</feature>
<feature type="compositionally biased region" description="Basic and acidic residues" evidence="3">
    <location>
        <begin position="674"/>
        <end position="687"/>
    </location>
</feature>
<dbReference type="Gene3D" id="1.10.1170.10">
    <property type="entry name" value="Inhibitor Of Apoptosis Protein (2mihbC-IAP-1), Chain A"/>
    <property type="match status" value="2"/>
</dbReference>
<feature type="compositionally biased region" description="Basic and acidic residues" evidence="3">
    <location>
        <begin position="1053"/>
        <end position="1064"/>
    </location>
</feature>
<dbReference type="InterPro" id="IPR001370">
    <property type="entry name" value="BIR_rpt"/>
</dbReference>
<dbReference type="PANTHER" id="PTHR46771:SF5">
    <property type="entry name" value="DETERIN"/>
    <property type="match status" value="1"/>
</dbReference>
<feature type="compositionally biased region" description="Basic and acidic residues" evidence="3">
    <location>
        <begin position="1018"/>
        <end position="1027"/>
    </location>
</feature>
<feature type="compositionally biased region" description="Polar residues" evidence="3">
    <location>
        <begin position="403"/>
        <end position="416"/>
    </location>
</feature>
<sequence length="1265" mass="140131">MPPKSAVASKLQYVSVRKATFTEGVRVGNAKLLKYWPHDTPAPEDMAELGFYYTPTRTQGDQVTCFWCGKKEKGWRGVESPSSMHYEHNKKCPYAVIYHFLTSYKNDADSATYWARLTEENELPMSVLEPHSSRSVLLRLSTFKNLWKYDSRKKTKVTARGMANAGFFFAPLHPDDDRVICMYCGLPLLDWDLGDDPWLEHENNSEEFRSGATHKCHFLVTLQEPEAETSIAEQAEFEHIPLLAPGTPDKEGDEMAAQTPPHPDRKSASGSPLDGSRNSLLATVMSPQLPDDPKDAPAHNDLNDFDISIDQLSDHGTHLDREANSLRRYPRRRKQPIFPKSEPNIKLSSASLVSEVRQDHVQEAEHDEEAGEVDNTSTLSADEENSPGVSIDAELLLPLDGDTSVNHDISSSSVPQDTEDGDYAESVEELPSHSENEIFKPEKELGDKALSRSRFTSDEFGINEKDIASILNSPKKDRKMKLVRKQAPIPPPVSFHDISDQNLGDYDEQNLSFIEKDLRVEEPKNIKESSETTTNDGILKEHEMLPPQRAQATTKKELHKYVIPDSSVVEISRSEVRVQETVPEMILVDSPEKGEVLNSDNEDKELSLNSEEEESVMDIDSASPEKPADINNRAAAKELDDDVILDSFSPEKDKHAALVGLKAAANKGQVPSFESEHPPMSESTRDDMEIDQDMSIKKEVTVTGFGNADELAKSHSDENNLLTDRPKAESNTISKKSLASADTNMADPKMMENVAPESKLESPVQVKSEGDKIKSEPIGKSDEIKRGKMNSQVSVTRAADETDQLKETESDHEVSQKRLHGKVSSTEKRSFDEQASKLTVKRSRIENASLRIDGNAGFEIHDEPHVLKADNPYEQSRPDGNTHIDLNNGGVSKAILPLPEKGSLTTDQKNAANDRESEEPEASPTKDIVISPSSYKEYIENFQKMSEEFGEASIDVSHMLSSNNDEDRLLGSKDLYSEDKIEPEKVTSGAEEGVNGAREDKKADASENENAQTKNGQGHKEAGDGQHELPSYIGDSASEVPPLLSMSPVKASTESHMEADESKRVQTGIESEQEVPLGKASASAAPKESENNIQPVVTDRKTEPLLEGLQNLTKHVTEKGQKVSQNPSPALKLTSETDRLSFSDVKSSTPVKAQPEEQAKAPQKLERISLDAALTELEELDDAIDYITGLTANGYELHNDAEGALTNFISAMPEEEEEMTVEEWIRHNAASCRKIVEDSAEKIIANYGAEFDKVIEYAANLETID</sequence>
<accession>A0A4P6XT96</accession>
<evidence type="ECO:0000256" key="1">
    <source>
        <dbReference type="ARBA" id="ARBA00022723"/>
    </source>
</evidence>
<dbReference type="Pfam" id="PF00653">
    <property type="entry name" value="BIR"/>
    <property type="match status" value="2"/>
</dbReference>
<gene>
    <name evidence="4" type="primary">MPUL0E02740</name>
    <name evidence="4" type="ORF">METSCH_E02740</name>
</gene>
<dbReference type="InterPro" id="IPR051190">
    <property type="entry name" value="Baculoviral_IAP"/>
</dbReference>
<dbReference type="Proteomes" id="UP000292447">
    <property type="component" value="Chromosome V"/>
</dbReference>
<evidence type="ECO:0000256" key="3">
    <source>
        <dbReference type="SAM" id="MobiDB-lite"/>
    </source>
</evidence>
<dbReference type="SMART" id="SM00238">
    <property type="entry name" value="BIR"/>
    <property type="match status" value="2"/>
</dbReference>
<dbReference type="GO" id="GO:0046872">
    <property type="term" value="F:metal ion binding"/>
    <property type="evidence" value="ECO:0007669"/>
    <property type="project" value="UniProtKB-KW"/>
</dbReference>
<feature type="region of interest" description="Disordered" evidence="3">
    <location>
        <begin position="667"/>
        <end position="687"/>
    </location>
</feature>
<name>A0A4P6XT96_9ASCO</name>
<dbReference type="EMBL" id="CP034460">
    <property type="protein sequence ID" value="QBM90035.1"/>
    <property type="molecule type" value="Genomic_DNA"/>
</dbReference>
<feature type="region of interest" description="Disordered" evidence="3">
    <location>
        <begin position="401"/>
        <end position="445"/>
    </location>
</feature>
<feature type="region of interest" description="Disordered" evidence="3">
    <location>
        <begin position="477"/>
        <end position="502"/>
    </location>
</feature>
<feature type="region of interest" description="Disordered" evidence="3">
    <location>
        <begin position="243"/>
        <end position="278"/>
    </location>
</feature>
<dbReference type="PANTHER" id="PTHR46771">
    <property type="entry name" value="DETERIN"/>
    <property type="match status" value="1"/>
</dbReference>
<feature type="region of interest" description="Disordered" evidence="3">
    <location>
        <begin position="589"/>
        <end position="628"/>
    </location>
</feature>
<dbReference type="SUPFAM" id="SSF57924">
    <property type="entry name" value="Inhibitor of apoptosis (IAP) repeat"/>
    <property type="match status" value="2"/>
</dbReference>
<dbReference type="PROSITE" id="PS50143">
    <property type="entry name" value="BIR_REPEAT_2"/>
    <property type="match status" value="2"/>
</dbReference>
<feature type="region of interest" description="Disordered" evidence="3">
    <location>
        <begin position="522"/>
        <end position="555"/>
    </location>
</feature>
<protein>
    <submittedName>
        <fullName evidence="4">Inhibitor of Apoptosis domain-containing protein</fullName>
    </submittedName>
</protein>
<evidence type="ECO:0000313" key="4">
    <source>
        <dbReference type="EMBL" id="QBM90035.1"/>
    </source>
</evidence>
<feature type="region of interest" description="Disordered" evidence="3">
    <location>
        <begin position="1116"/>
        <end position="1160"/>
    </location>
</feature>
<feature type="region of interest" description="Disordered" evidence="3">
    <location>
        <begin position="707"/>
        <end position="837"/>
    </location>
</feature>
<reference evidence="5" key="1">
    <citation type="submission" date="2019-03" db="EMBL/GenBank/DDBJ databases">
        <title>Snf2 controls pulcherriminic acid biosynthesis and connects pigmentation and antifungal activity of the yeast Metschnikowia pulcherrima.</title>
        <authorList>
            <person name="Gore-Lloyd D."/>
            <person name="Sumann I."/>
            <person name="Brachmann A.O."/>
            <person name="Schneeberger K."/>
            <person name="Ortiz-Merino R.A."/>
            <person name="Moreno-Beltran M."/>
            <person name="Schlaefli M."/>
            <person name="Kirner P."/>
            <person name="Santos Kron A."/>
            <person name="Wolfe K.H."/>
            <person name="Piel J."/>
            <person name="Ahrens C.H."/>
            <person name="Henk D."/>
            <person name="Freimoser F.M."/>
        </authorList>
    </citation>
    <scope>NUCLEOTIDE SEQUENCE [LARGE SCALE GENOMIC DNA]</scope>
    <source>
        <strain evidence="5">APC 1.2</strain>
    </source>
</reference>